<dbReference type="GO" id="GO:0015074">
    <property type="term" value="P:DNA integration"/>
    <property type="evidence" value="ECO:0007669"/>
    <property type="project" value="UniProtKB-KW"/>
</dbReference>
<evidence type="ECO:0000256" key="9">
    <source>
        <dbReference type="ARBA" id="ARBA00022840"/>
    </source>
</evidence>
<sequence>MWVAKHQMIHTLLFQTLPEAIKLCIVPLQKASKAWKTVDDEYNNQGEFIQVELLRQMHGLRCTGNFDPRLTLNQLEKLRSEYVTAGASAQSLPRLTCILDSGASQHFDPCCNNFITFREIALKPISSADERVFHTTGEGNVRVMTVHGGKSVQFLLRDVLYAPSIPHALISVSCAAHVGLRVQFEKDSCCVLSSSGQTMFIVPEQQGLYPLLPTSGLSSIARTHALAATTGLTLHELHHRMEHAYTPALKKMVQDDVVVGVHLKNMDLVFCEICAKAKQPREPFLQLRSSPAVKSYGVQVHTDVWGKAPVKTLVGKEYYILFLDDHSDEAVVMLMSRKSDAFARYHAYIAWTKTQCGVVVMQEL</sequence>
<evidence type="ECO:0000256" key="12">
    <source>
        <dbReference type="ARBA" id="ARBA00022918"/>
    </source>
</evidence>
<evidence type="ECO:0000256" key="3">
    <source>
        <dbReference type="ARBA" id="ARBA00022695"/>
    </source>
</evidence>
<keyword evidence="4" id="KW-0540">Nuclease</keyword>
<dbReference type="GO" id="GO:0008233">
    <property type="term" value="F:peptidase activity"/>
    <property type="evidence" value="ECO:0007669"/>
    <property type="project" value="UniProtKB-KW"/>
</dbReference>
<protein>
    <recommendedName>
        <fullName evidence="15">Retrovirus-related Pol polyprotein from transposon TNT 1-94-like beta-barrel domain-containing protein</fullName>
    </recommendedName>
</protein>
<keyword evidence="5" id="KW-0479">Metal-binding</keyword>
<evidence type="ECO:0000256" key="2">
    <source>
        <dbReference type="ARBA" id="ARBA00022670"/>
    </source>
</evidence>
<dbReference type="GO" id="GO:0005524">
    <property type="term" value="F:ATP binding"/>
    <property type="evidence" value="ECO:0007669"/>
    <property type="project" value="UniProtKB-KW"/>
</dbReference>
<evidence type="ECO:0000256" key="6">
    <source>
        <dbReference type="ARBA" id="ARBA00022741"/>
    </source>
</evidence>
<keyword evidence="13" id="KW-0808">Transferase</keyword>
<evidence type="ECO:0000256" key="5">
    <source>
        <dbReference type="ARBA" id="ARBA00022723"/>
    </source>
</evidence>
<keyword evidence="8" id="KW-0378">Hydrolase</keyword>
<keyword evidence="11" id="KW-0229">DNA integration</keyword>
<keyword evidence="6" id="KW-0547">Nucleotide-binding</keyword>
<evidence type="ECO:0000256" key="7">
    <source>
        <dbReference type="ARBA" id="ARBA00022759"/>
    </source>
</evidence>
<gene>
    <name evidence="16" type="ORF">IEO21_08438</name>
</gene>
<keyword evidence="7" id="KW-0255">Endonuclease</keyword>
<evidence type="ECO:0000313" key="16">
    <source>
        <dbReference type="EMBL" id="KAF9806948.1"/>
    </source>
</evidence>
<organism evidence="16 17">
    <name type="scientific">Rhodonia placenta</name>
    <dbReference type="NCBI Taxonomy" id="104341"/>
    <lineage>
        <taxon>Eukaryota</taxon>
        <taxon>Fungi</taxon>
        <taxon>Dikarya</taxon>
        <taxon>Basidiomycota</taxon>
        <taxon>Agaricomycotina</taxon>
        <taxon>Agaricomycetes</taxon>
        <taxon>Polyporales</taxon>
        <taxon>Adustoporiaceae</taxon>
        <taxon>Rhodonia</taxon>
    </lineage>
</organism>
<dbReference type="GO" id="GO:0046872">
    <property type="term" value="F:metal ion binding"/>
    <property type="evidence" value="ECO:0007669"/>
    <property type="project" value="UniProtKB-KW"/>
</dbReference>
<evidence type="ECO:0000256" key="4">
    <source>
        <dbReference type="ARBA" id="ARBA00022722"/>
    </source>
</evidence>
<comment type="function">
    <text evidence="1">The aspartyl protease (PR) mediates the proteolytic cleavages of the Gag and Gag-Pol polyproteins after assembly of the VLP.</text>
</comment>
<name>A0A8H7NW72_9APHY</name>
<dbReference type="PANTHER" id="PTHR42648">
    <property type="entry name" value="TRANSPOSASE, PUTATIVE-RELATED"/>
    <property type="match status" value="1"/>
</dbReference>
<comment type="caution">
    <text evidence="16">The sequence shown here is derived from an EMBL/GenBank/DDBJ whole genome shotgun (WGS) entry which is preliminary data.</text>
</comment>
<keyword evidence="3" id="KW-0548">Nucleotidyltransferase</keyword>
<evidence type="ECO:0000256" key="11">
    <source>
        <dbReference type="ARBA" id="ARBA00022908"/>
    </source>
</evidence>
<reference evidence="16" key="2">
    <citation type="journal article" name="Front. Microbiol.">
        <title>Degradative Capacity of Two Strains of Rhodonia placenta: From Phenotype to Genotype.</title>
        <authorList>
            <person name="Kolle M."/>
            <person name="Horta M.A.C."/>
            <person name="Nowrousian M."/>
            <person name="Ohm R.A."/>
            <person name="Benz J.P."/>
            <person name="Pilgard A."/>
        </authorList>
    </citation>
    <scope>NUCLEOTIDE SEQUENCE</scope>
    <source>
        <strain evidence="16">FPRL280</strain>
    </source>
</reference>
<evidence type="ECO:0000256" key="10">
    <source>
        <dbReference type="ARBA" id="ARBA00022842"/>
    </source>
</evidence>
<feature type="domain" description="Retrovirus-related Pol polyprotein from transposon TNT 1-94-like beta-barrel" evidence="15">
    <location>
        <begin position="98"/>
        <end position="177"/>
    </location>
</feature>
<dbReference type="InterPro" id="IPR039537">
    <property type="entry name" value="Retrotran_Ty1/copia-like"/>
</dbReference>
<keyword evidence="2" id="KW-0645">Protease</keyword>
<dbReference type="GO" id="GO:0006508">
    <property type="term" value="P:proteolysis"/>
    <property type="evidence" value="ECO:0007669"/>
    <property type="project" value="UniProtKB-KW"/>
</dbReference>
<reference evidence="16" key="1">
    <citation type="submission" date="2020-11" db="EMBL/GenBank/DDBJ databases">
        <authorList>
            <person name="Koelle M."/>
            <person name="Horta M.A.C."/>
            <person name="Nowrousian M."/>
            <person name="Ohm R.A."/>
            <person name="Benz P."/>
            <person name="Pilgard A."/>
        </authorList>
    </citation>
    <scope>NUCLEOTIDE SEQUENCE</scope>
    <source>
        <strain evidence="16">FPRL280</strain>
    </source>
</reference>
<keyword evidence="14" id="KW-0233">DNA recombination</keyword>
<proteinExistence type="predicted"/>
<dbReference type="GO" id="GO:0006310">
    <property type="term" value="P:DNA recombination"/>
    <property type="evidence" value="ECO:0007669"/>
    <property type="project" value="UniProtKB-KW"/>
</dbReference>
<dbReference type="InterPro" id="IPR054722">
    <property type="entry name" value="PolX-like_BBD"/>
</dbReference>
<accession>A0A8H7NW72</accession>
<evidence type="ECO:0000256" key="13">
    <source>
        <dbReference type="ARBA" id="ARBA00022932"/>
    </source>
</evidence>
<dbReference type="GO" id="GO:0003964">
    <property type="term" value="F:RNA-directed DNA polymerase activity"/>
    <property type="evidence" value="ECO:0007669"/>
    <property type="project" value="UniProtKB-KW"/>
</dbReference>
<evidence type="ECO:0000259" key="15">
    <source>
        <dbReference type="Pfam" id="PF22936"/>
    </source>
</evidence>
<dbReference type="Proteomes" id="UP000639403">
    <property type="component" value="Unassembled WGS sequence"/>
</dbReference>
<evidence type="ECO:0000256" key="8">
    <source>
        <dbReference type="ARBA" id="ARBA00022801"/>
    </source>
</evidence>
<evidence type="ECO:0000256" key="14">
    <source>
        <dbReference type="ARBA" id="ARBA00023172"/>
    </source>
</evidence>
<evidence type="ECO:0000313" key="17">
    <source>
        <dbReference type="Proteomes" id="UP000639403"/>
    </source>
</evidence>
<dbReference type="AlphaFoldDB" id="A0A8H7NW72"/>
<dbReference type="GO" id="GO:0003887">
    <property type="term" value="F:DNA-directed DNA polymerase activity"/>
    <property type="evidence" value="ECO:0007669"/>
    <property type="project" value="UniProtKB-KW"/>
</dbReference>
<dbReference type="GO" id="GO:0004519">
    <property type="term" value="F:endonuclease activity"/>
    <property type="evidence" value="ECO:0007669"/>
    <property type="project" value="UniProtKB-KW"/>
</dbReference>
<keyword evidence="12" id="KW-0695">RNA-directed DNA polymerase</keyword>
<keyword evidence="9" id="KW-0067">ATP-binding</keyword>
<dbReference type="Pfam" id="PF22936">
    <property type="entry name" value="Pol_BBD"/>
    <property type="match status" value="1"/>
</dbReference>
<dbReference type="PANTHER" id="PTHR42648:SF11">
    <property type="entry name" value="TRANSPOSON TY4-P GAG-POL POLYPROTEIN"/>
    <property type="match status" value="1"/>
</dbReference>
<dbReference type="EMBL" id="JADOXO010000300">
    <property type="protein sequence ID" value="KAF9806948.1"/>
    <property type="molecule type" value="Genomic_DNA"/>
</dbReference>
<evidence type="ECO:0000256" key="1">
    <source>
        <dbReference type="ARBA" id="ARBA00002180"/>
    </source>
</evidence>
<keyword evidence="10" id="KW-0460">Magnesium</keyword>
<keyword evidence="13" id="KW-0239">DNA-directed DNA polymerase</keyword>